<evidence type="ECO:0000259" key="1">
    <source>
        <dbReference type="Pfam" id="PF13173"/>
    </source>
</evidence>
<dbReference type="Pfam" id="PF13635">
    <property type="entry name" value="DUF4143"/>
    <property type="match status" value="1"/>
</dbReference>
<dbReference type="EMBL" id="WVHS01000002">
    <property type="protein sequence ID" value="MXV15821.1"/>
    <property type="molecule type" value="Genomic_DNA"/>
</dbReference>
<sequence length="391" mass="44597">MVTRSVTKELISLSKQFKAIAIVGPRQSGKTTLARSVFPGKKYVSLENPDTRQFAVEDPRGFLGQYPEGAIFDEAQRVPELFSYLQQILDDSREQGRFILTGSNNFLLQENISQSLAGRIGYIFLLPFSTEEVRLFLGEFQSIESSMFRGGYPPIYDNPISPDRWLPNYIRTYIERDVRQLKNIANVNAFERFIKLCAGRIGQLLNLNSLATETGVDGKTIASWISVLESSFIIYLLKPHHKNFNKRLVKMPKLYFYDTGLACSLLGISKIDYLDTHPLKGSLFENYVLSDLVKERYNKNEVFNLYFWRDNVGNEMDVVVDNGTDLYPIEIKAGKTITSDYFKNFLFWKKITGSERGTVIYAGSETQIRSNGLKVVPWNNITDNLNSISIS</sequence>
<keyword evidence="4" id="KW-1185">Reference proteome</keyword>
<dbReference type="InterPro" id="IPR041682">
    <property type="entry name" value="AAA_14"/>
</dbReference>
<reference evidence="3 4" key="1">
    <citation type="submission" date="2019-11" db="EMBL/GenBank/DDBJ databases">
        <title>Pedobacter sp. HMF7056 Genome sequencing and assembly.</title>
        <authorList>
            <person name="Kang H."/>
            <person name="Kim H."/>
            <person name="Joh K."/>
        </authorList>
    </citation>
    <scope>NUCLEOTIDE SEQUENCE [LARGE SCALE GENOMIC DNA]</scope>
    <source>
        <strain evidence="3 4">HMF7056</strain>
    </source>
</reference>
<dbReference type="SUPFAM" id="SSF52980">
    <property type="entry name" value="Restriction endonuclease-like"/>
    <property type="match status" value="1"/>
</dbReference>
<dbReference type="Pfam" id="PF13173">
    <property type="entry name" value="AAA_14"/>
    <property type="match status" value="1"/>
</dbReference>
<dbReference type="PANTHER" id="PTHR43566:SF2">
    <property type="entry name" value="DUF4143 DOMAIN-CONTAINING PROTEIN"/>
    <property type="match status" value="1"/>
</dbReference>
<evidence type="ECO:0000259" key="2">
    <source>
        <dbReference type="Pfam" id="PF13635"/>
    </source>
</evidence>
<protein>
    <submittedName>
        <fullName evidence="3">DUF4143 domain-containing protein</fullName>
    </submittedName>
</protein>
<dbReference type="Proteomes" id="UP000451233">
    <property type="component" value="Unassembled WGS sequence"/>
</dbReference>
<feature type="domain" description="AAA" evidence="1">
    <location>
        <begin position="17"/>
        <end position="133"/>
    </location>
</feature>
<comment type="caution">
    <text evidence="3">The sequence shown here is derived from an EMBL/GenBank/DDBJ whole genome shotgun (WGS) entry which is preliminary data.</text>
</comment>
<gene>
    <name evidence="3" type="ORF">GS398_10935</name>
</gene>
<dbReference type="InterPro" id="IPR025420">
    <property type="entry name" value="DUF4143"/>
</dbReference>
<dbReference type="InterPro" id="IPR027417">
    <property type="entry name" value="P-loop_NTPase"/>
</dbReference>
<evidence type="ECO:0000313" key="3">
    <source>
        <dbReference type="EMBL" id="MXV15821.1"/>
    </source>
</evidence>
<accession>A0A7K1XXU1</accession>
<name>A0A7K1XXU1_9SPHI</name>
<dbReference type="InterPro" id="IPR011335">
    <property type="entry name" value="Restrct_endonuc-II-like"/>
</dbReference>
<dbReference type="SUPFAM" id="SSF52540">
    <property type="entry name" value="P-loop containing nucleoside triphosphate hydrolases"/>
    <property type="match status" value="1"/>
</dbReference>
<organism evidence="3 4">
    <name type="scientific">Hufsiella ginkgonis</name>
    <dbReference type="NCBI Taxonomy" id="2695274"/>
    <lineage>
        <taxon>Bacteria</taxon>
        <taxon>Pseudomonadati</taxon>
        <taxon>Bacteroidota</taxon>
        <taxon>Sphingobacteriia</taxon>
        <taxon>Sphingobacteriales</taxon>
        <taxon>Sphingobacteriaceae</taxon>
        <taxon>Hufsiella</taxon>
    </lineage>
</organism>
<dbReference type="RefSeq" id="WP_160906793.1">
    <property type="nucleotide sequence ID" value="NZ_WVHS01000002.1"/>
</dbReference>
<dbReference type="AlphaFoldDB" id="A0A7K1XXU1"/>
<dbReference type="PANTHER" id="PTHR43566">
    <property type="entry name" value="CONSERVED PROTEIN"/>
    <property type="match status" value="1"/>
</dbReference>
<feature type="domain" description="DUF4143" evidence="2">
    <location>
        <begin position="175"/>
        <end position="334"/>
    </location>
</feature>
<evidence type="ECO:0000313" key="4">
    <source>
        <dbReference type="Proteomes" id="UP000451233"/>
    </source>
</evidence>
<proteinExistence type="predicted"/>